<dbReference type="AlphaFoldDB" id="A0A8J2QUW7"/>
<evidence type="ECO:0000313" key="2">
    <source>
        <dbReference type="EMBL" id="CAG9566878.1"/>
    </source>
</evidence>
<evidence type="ECO:0000256" key="1">
    <source>
        <dbReference type="SAM" id="MobiDB-lite"/>
    </source>
</evidence>
<dbReference type="Proteomes" id="UP000789524">
    <property type="component" value="Unassembled WGS sequence"/>
</dbReference>
<proteinExistence type="predicted"/>
<sequence length="231" mass="26520">MKEVRGRSLSFLACAANGDPHCLRDMMNLWMEDWYQLRYIRSKQRFNKSVHLNGIDTVYNASDGRAFKRQADSSSVKDNADKINRREVWEVRRKYWSSASTVFEVQLYQREERVSILPQLSHIKWKIWSAVVGGYRESSKGCGVQGAGLLASRRAYATLRRAGRNASNRFIAFLSAPLRWREVKKPEGVSDLSSQAEEQRPRTPRAPHPAPNTPLPSTDLYRAISQNLLHI</sequence>
<dbReference type="OrthoDB" id="7465408at2759"/>
<feature type="region of interest" description="Disordered" evidence="1">
    <location>
        <begin position="189"/>
        <end position="218"/>
    </location>
</feature>
<comment type="caution">
    <text evidence="2">The sequence shown here is derived from an EMBL/GenBank/DDBJ whole genome shotgun (WGS) entry which is preliminary data.</text>
</comment>
<reference evidence="2" key="1">
    <citation type="submission" date="2021-09" db="EMBL/GenBank/DDBJ databases">
        <authorList>
            <person name="Martin H S."/>
        </authorList>
    </citation>
    <scope>NUCLEOTIDE SEQUENCE</scope>
</reference>
<gene>
    <name evidence="2" type="ORF">DCHRY22_LOCUS7454</name>
</gene>
<name>A0A8J2QUW7_9NEOP</name>
<accession>A0A8J2QUW7</accession>
<keyword evidence="3" id="KW-1185">Reference proteome</keyword>
<organism evidence="2 3">
    <name type="scientific">Danaus chrysippus</name>
    <name type="common">African queen</name>
    <dbReference type="NCBI Taxonomy" id="151541"/>
    <lineage>
        <taxon>Eukaryota</taxon>
        <taxon>Metazoa</taxon>
        <taxon>Ecdysozoa</taxon>
        <taxon>Arthropoda</taxon>
        <taxon>Hexapoda</taxon>
        <taxon>Insecta</taxon>
        <taxon>Pterygota</taxon>
        <taxon>Neoptera</taxon>
        <taxon>Endopterygota</taxon>
        <taxon>Lepidoptera</taxon>
        <taxon>Glossata</taxon>
        <taxon>Ditrysia</taxon>
        <taxon>Papilionoidea</taxon>
        <taxon>Nymphalidae</taxon>
        <taxon>Danainae</taxon>
        <taxon>Danaini</taxon>
        <taxon>Danaina</taxon>
        <taxon>Danaus</taxon>
        <taxon>Anosia</taxon>
    </lineage>
</organism>
<protein>
    <submittedName>
        <fullName evidence="2">(African queen) hypothetical protein</fullName>
    </submittedName>
</protein>
<dbReference type="EMBL" id="CAKASE010000057">
    <property type="protein sequence ID" value="CAG9566878.1"/>
    <property type="molecule type" value="Genomic_DNA"/>
</dbReference>
<feature type="compositionally biased region" description="Pro residues" evidence="1">
    <location>
        <begin position="204"/>
        <end position="214"/>
    </location>
</feature>
<evidence type="ECO:0000313" key="3">
    <source>
        <dbReference type="Proteomes" id="UP000789524"/>
    </source>
</evidence>